<sequence length="85" mass="9850">MSALPKSLALGLIFCGTIGGAIMNNIYSKVSNYRIAYLCCRNYWDEAQKYKIESFSFKYRIARRKAFYCVVRKLNKLSKEESSDN</sequence>
<comment type="caution">
    <text evidence="1">The sequence shown here is derived from an EMBL/GenBank/DDBJ whole genome shotgun (WGS) entry which is preliminary data.</text>
</comment>
<protein>
    <submittedName>
        <fullName evidence="1">Uncharacterized protein</fullName>
    </submittedName>
</protein>
<evidence type="ECO:0000313" key="2">
    <source>
        <dbReference type="Proteomes" id="UP000187209"/>
    </source>
</evidence>
<gene>
    <name evidence="1" type="ORF">SteCoe_22319</name>
</gene>
<dbReference type="EMBL" id="MPUH01000546">
    <property type="protein sequence ID" value="OMJ77965.1"/>
    <property type="molecule type" value="Genomic_DNA"/>
</dbReference>
<evidence type="ECO:0000313" key="1">
    <source>
        <dbReference type="EMBL" id="OMJ77965.1"/>
    </source>
</evidence>
<reference evidence="1 2" key="1">
    <citation type="submission" date="2016-11" db="EMBL/GenBank/DDBJ databases">
        <title>The macronuclear genome of Stentor coeruleus: a giant cell with tiny introns.</title>
        <authorList>
            <person name="Slabodnick M."/>
            <person name="Ruby J.G."/>
            <person name="Reiff S.B."/>
            <person name="Swart E.C."/>
            <person name="Gosai S."/>
            <person name="Prabakaran S."/>
            <person name="Witkowska E."/>
            <person name="Larue G.E."/>
            <person name="Fisher S."/>
            <person name="Freeman R.M."/>
            <person name="Gunawardena J."/>
            <person name="Chu W."/>
            <person name="Stover N.A."/>
            <person name="Gregory B.D."/>
            <person name="Nowacki M."/>
            <person name="Derisi J."/>
            <person name="Roy S.W."/>
            <person name="Marshall W.F."/>
            <person name="Sood P."/>
        </authorList>
    </citation>
    <scope>NUCLEOTIDE SEQUENCE [LARGE SCALE GENOMIC DNA]</scope>
    <source>
        <strain evidence="1">WM001</strain>
    </source>
</reference>
<name>A0A1R2BN20_9CILI</name>
<dbReference type="Proteomes" id="UP000187209">
    <property type="component" value="Unassembled WGS sequence"/>
</dbReference>
<organism evidence="1 2">
    <name type="scientific">Stentor coeruleus</name>
    <dbReference type="NCBI Taxonomy" id="5963"/>
    <lineage>
        <taxon>Eukaryota</taxon>
        <taxon>Sar</taxon>
        <taxon>Alveolata</taxon>
        <taxon>Ciliophora</taxon>
        <taxon>Postciliodesmatophora</taxon>
        <taxon>Heterotrichea</taxon>
        <taxon>Heterotrichida</taxon>
        <taxon>Stentoridae</taxon>
        <taxon>Stentor</taxon>
    </lineage>
</organism>
<accession>A0A1R2BN20</accession>
<proteinExistence type="predicted"/>
<keyword evidence="2" id="KW-1185">Reference proteome</keyword>
<dbReference type="AlphaFoldDB" id="A0A1R2BN20"/>